<dbReference type="InterPro" id="IPR036236">
    <property type="entry name" value="Znf_C2H2_sf"/>
</dbReference>
<dbReference type="SUPFAM" id="SSF57667">
    <property type="entry name" value="beta-beta-alpha zinc fingers"/>
    <property type="match status" value="1"/>
</dbReference>
<sequence length="317" mass="35840">MKCSGEPFKLVSRRKNTRKMFFFFSLGYKRQKCHRRAMRVRDAAEESCLMCDACGMSFGDSDKFRDHVATHGLELFPCQYCDDDFQNLDAWTRHVRLEHNMDSVLPLRNFSKIRKKPSNTLPDPGIEPETPCSAVALATTRPTRQSSNMILIGGKIIQTNPMTSLALGEARGSVDRRSGLGISHTRHHLRWSDGFLRRARNATRRIHGSSSVRAASYPCSPFTDPYLRRPEFFARSPSTGVSLTKAEGRRRPHPSVVRSSRDTPGVGNRGTISSHRSLSPSDDIRKVAGSGWMRRAEDRAQWRAIGGAYVQQWTKTR</sequence>
<evidence type="ECO:0000259" key="3">
    <source>
        <dbReference type="PROSITE" id="PS50157"/>
    </source>
</evidence>
<keyword evidence="1" id="KW-0479">Metal-binding</keyword>
<reference evidence="4" key="1">
    <citation type="submission" date="2016-07" db="EMBL/GenBank/DDBJ databases">
        <authorList>
            <person name="Bretaudeau A."/>
        </authorList>
    </citation>
    <scope>NUCLEOTIDE SEQUENCE</scope>
    <source>
        <strain evidence="4">Rice</strain>
        <tissue evidence="4">Whole body</tissue>
    </source>
</reference>
<keyword evidence="1" id="KW-0863">Zinc-finger</keyword>
<feature type="region of interest" description="Disordered" evidence="2">
    <location>
        <begin position="238"/>
        <end position="285"/>
    </location>
</feature>
<dbReference type="PROSITE" id="PS00028">
    <property type="entry name" value="ZINC_FINGER_C2H2_1"/>
    <property type="match status" value="2"/>
</dbReference>
<name>A0A2H1V6N5_SPOFR</name>
<evidence type="ECO:0000256" key="2">
    <source>
        <dbReference type="SAM" id="MobiDB-lite"/>
    </source>
</evidence>
<dbReference type="AlphaFoldDB" id="A0A2H1V6N5"/>
<dbReference type="EMBL" id="ODYU01000953">
    <property type="protein sequence ID" value="SOQ36491.1"/>
    <property type="molecule type" value="Genomic_DNA"/>
</dbReference>
<protein>
    <submittedName>
        <fullName evidence="4">SFRICE_023897</fullName>
    </submittedName>
</protein>
<dbReference type="Gene3D" id="3.30.160.60">
    <property type="entry name" value="Classic Zinc Finger"/>
    <property type="match status" value="1"/>
</dbReference>
<dbReference type="GO" id="GO:0008270">
    <property type="term" value="F:zinc ion binding"/>
    <property type="evidence" value="ECO:0007669"/>
    <property type="project" value="UniProtKB-KW"/>
</dbReference>
<dbReference type="InterPro" id="IPR013087">
    <property type="entry name" value="Znf_C2H2_type"/>
</dbReference>
<accession>A0A2H1V6N5</accession>
<feature type="compositionally biased region" description="Polar residues" evidence="2">
    <location>
        <begin position="270"/>
        <end position="280"/>
    </location>
</feature>
<organism evidence="4">
    <name type="scientific">Spodoptera frugiperda</name>
    <name type="common">Fall armyworm</name>
    <dbReference type="NCBI Taxonomy" id="7108"/>
    <lineage>
        <taxon>Eukaryota</taxon>
        <taxon>Metazoa</taxon>
        <taxon>Ecdysozoa</taxon>
        <taxon>Arthropoda</taxon>
        <taxon>Hexapoda</taxon>
        <taxon>Insecta</taxon>
        <taxon>Pterygota</taxon>
        <taxon>Neoptera</taxon>
        <taxon>Endopterygota</taxon>
        <taxon>Lepidoptera</taxon>
        <taxon>Glossata</taxon>
        <taxon>Ditrysia</taxon>
        <taxon>Noctuoidea</taxon>
        <taxon>Noctuidae</taxon>
        <taxon>Amphipyrinae</taxon>
        <taxon>Spodoptera</taxon>
    </lineage>
</organism>
<dbReference type="SMART" id="SM00355">
    <property type="entry name" value="ZnF_C2H2"/>
    <property type="match status" value="2"/>
</dbReference>
<feature type="domain" description="C2H2-type" evidence="3">
    <location>
        <begin position="49"/>
        <end position="71"/>
    </location>
</feature>
<gene>
    <name evidence="4" type="ORF">SFRICE_023897</name>
</gene>
<proteinExistence type="predicted"/>
<keyword evidence="1" id="KW-0862">Zinc</keyword>
<dbReference type="PROSITE" id="PS50157">
    <property type="entry name" value="ZINC_FINGER_C2H2_2"/>
    <property type="match status" value="1"/>
</dbReference>
<evidence type="ECO:0000313" key="4">
    <source>
        <dbReference type="EMBL" id="SOQ36491.1"/>
    </source>
</evidence>
<evidence type="ECO:0000256" key="1">
    <source>
        <dbReference type="PROSITE-ProRule" id="PRU00042"/>
    </source>
</evidence>